<feature type="transmembrane region" description="Helical" evidence="1">
    <location>
        <begin position="34"/>
        <end position="58"/>
    </location>
</feature>
<organism evidence="2 3">
    <name type="scientific">Caenorhabditis tropicalis</name>
    <dbReference type="NCBI Taxonomy" id="1561998"/>
    <lineage>
        <taxon>Eukaryota</taxon>
        <taxon>Metazoa</taxon>
        <taxon>Ecdysozoa</taxon>
        <taxon>Nematoda</taxon>
        <taxon>Chromadorea</taxon>
        <taxon>Rhabditida</taxon>
        <taxon>Rhabditina</taxon>
        <taxon>Rhabditomorpha</taxon>
        <taxon>Rhabditoidea</taxon>
        <taxon>Rhabditidae</taxon>
        <taxon>Peloderinae</taxon>
        <taxon>Caenorhabditis</taxon>
    </lineage>
</organism>
<evidence type="ECO:0000313" key="3">
    <source>
        <dbReference type="WBParaSite" id="Csp11.Scaffold534.g3217.t1"/>
    </source>
</evidence>
<keyword evidence="1" id="KW-1133">Transmembrane helix</keyword>
<reference evidence="3" key="1">
    <citation type="submission" date="2016-11" db="UniProtKB">
        <authorList>
            <consortium name="WormBaseParasite"/>
        </authorList>
    </citation>
    <scope>IDENTIFICATION</scope>
</reference>
<sequence>MGYWDCKIAYFSSYLCYHTNISIMLNVVRVPANVLMLGLFVVFIIGLLGIVSGLLVVLANLTPLGFAGVSSTC</sequence>
<accession>A0A1I7T7P6</accession>
<name>A0A1I7T7P6_9PELO</name>
<keyword evidence="1" id="KW-0812">Transmembrane</keyword>
<proteinExistence type="predicted"/>
<dbReference type="Proteomes" id="UP000095282">
    <property type="component" value="Unplaced"/>
</dbReference>
<evidence type="ECO:0000256" key="1">
    <source>
        <dbReference type="SAM" id="Phobius"/>
    </source>
</evidence>
<keyword evidence="2" id="KW-1185">Reference proteome</keyword>
<protein>
    <submittedName>
        <fullName evidence="3">Cytochrome-c oxidase</fullName>
    </submittedName>
</protein>
<dbReference type="WBParaSite" id="Csp11.Scaffold534.g3217.t1">
    <property type="protein sequence ID" value="Csp11.Scaffold534.g3217.t1"/>
    <property type="gene ID" value="Csp11.Scaffold534.g3217"/>
</dbReference>
<dbReference type="AlphaFoldDB" id="A0A1I7T7P6"/>
<keyword evidence="1" id="KW-0472">Membrane</keyword>
<evidence type="ECO:0000313" key="2">
    <source>
        <dbReference type="Proteomes" id="UP000095282"/>
    </source>
</evidence>